<proteinExistence type="predicted"/>
<dbReference type="InterPro" id="IPR035253">
    <property type="entry name" value="Lipoprotein_22_bac"/>
</dbReference>
<keyword evidence="2" id="KW-1185">Reference proteome</keyword>
<protein>
    <submittedName>
        <fullName evidence="1">Uncharacterized protein</fullName>
    </submittedName>
</protein>
<sequence>MKKIIVYVLVIAIFVGIGFGVKRFIEGPSQPVNGILVMGTDQDINKVKHMYKDNAKQTSDYKLKLVTTTIKTELSEQDQKEEPRQQFDIRHINYSVITRSTAEQFIKKGMIRQRKDPNSVSIISDPVTTIKELSTGQNLLFSFSDEELKNNQLDLNGQMIPAQYVKHQAWIGYKPAMYLVIVDDQTYSKLAEAETTISLIPFQKRSFDYKNKVKMNEVISEIEIVYPGSEAKVNFVNVQE</sequence>
<reference evidence="1 2" key="1">
    <citation type="submission" date="2019-07" db="EMBL/GenBank/DDBJ databases">
        <authorList>
            <person name="Kim J."/>
        </authorList>
    </citation>
    <scope>NUCLEOTIDE SEQUENCE [LARGE SCALE GENOMIC DNA]</scope>
    <source>
        <strain evidence="1 2">N4</strain>
    </source>
</reference>
<name>A0A559J0J2_9BACL</name>
<accession>A0A559J0J2</accession>
<comment type="caution">
    <text evidence="1">The sequence shown here is derived from an EMBL/GenBank/DDBJ whole genome shotgun (WGS) entry which is preliminary data.</text>
</comment>
<dbReference type="EMBL" id="VNJK01000001">
    <property type="protein sequence ID" value="TVX93351.1"/>
    <property type="molecule type" value="Genomic_DNA"/>
</dbReference>
<dbReference type="AlphaFoldDB" id="A0A559J0J2"/>
<gene>
    <name evidence="1" type="ORF">FPZ44_09980</name>
</gene>
<dbReference type="Pfam" id="PF17294">
    <property type="entry name" value="Lipoprotein_22"/>
    <property type="match status" value="1"/>
</dbReference>
<evidence type="ECO:0000313" key="1">
    <source>
        <dbReference type="EMBL" id="TVX93351.1"/>
    </source>
</evidence>
<evidence type="ECO:0000313" key="2">
    <source>
        <dbReference type="Proteomes" id="UP000318102"/>
    </source>
</evidence>
<organism evidence="1 2">
    <name type="scientific">Paenibacillus agilis</name>
    <dbReference type="NCBI Taxonomy" id="3020863"/>
    <lineage>
        <taxon>Bacteria</taxon>
        <taxon>Bacillati</taxon>
        <taxon>Bacillota</taxon>
        <taxon>Bacilli</taxon>
        <taxon>Bacillales</taxon>
        <taxon>Paenibacillaceae</taxon>
        <taxon>Paenibacillus</taxon>
    </lineage>
</organism>
<dbReference type="Gene3D" id="2.40.40.60">
    <property type="match status" value="1"/>
</dbReference>
<dbReference type="RefSeq" id="WP_144989750.1">
    <property type="nucleotide sequence ID" value="NZ_VNJK01000001.1"/>
</dbReference>
<dbReference type="Proteomes" id="UP000318102">
    <property type="component" value="Unassembled WGS sequence"/>
</dbReference>
<dbReference type="OrthoDB" id="2581761at2"/>